<reference evidence="2 3" key="1">
    <citation type="journal article" date="2023" name="Nucleic Acids Res.">
        <title>The hologenome of Daphnia magna reveals possible DNA methylation and microbiome-mediated evolution of the host genome.</title>
        <authorList>
            <person name="Chaturvedi A."/>
            <person name="Li X."/>
            <person name="Dhandapani V."/>
            <person name="Marshall H."/>
            <person name="Kissane S."/>
            <person name="Cuenca-Cambronero M."/>
            <person name="Asole G."/>
            <person name="Calvet F."/>
            <person name="Ruiz-Romero M."/>
            <person name="Marangio P."/>
            <person name="Guigo R."/>
            <person name="Rago D."/>
            <person name="Mirbahai L."/>
            <person name="Eastwood N."/>
            <person name="Colbourne J.K."/>
            <person name="Zhou J."/>
            <person name="Mallon E."/>
            <person name="Orsini L."/>
        </authorList>
    </citation>
    <scope>NUCLEOTIDE SEQUENCE [LARGE SCALE GENOMIC DNA]</scope>
    <source>
        <strain evidence="2">LRV0_1</strain>
    </source>
</reference>
<dbReference type="InterPro" id="IPR002156">
    <property type="entry name" value="RNaseH_domain"/>
</dbReference>
<dbReference type="EMBL" id="JAOYFB010000003">
    <property type="protein sequence ID" value="KAK4009562.1"/>
    <property type="molecule type" value="Genomic_DNA"/>
</dbReference>
<proteinExistence type="predicted"/>
<dbReference type="Proteomes" id="UP001234178">
    <property type="component" value="Unassembled WGS sequence"/>
</dbReference>
<feature type="domain" description="RNase H type-1" evidence="1">
    <location>
        <begin position="1"/>
        <end position="99"/>
    </location>
</feature>
<name>A0ABQ9Z9I1_9CRUS</name>
<dbReference type="InterPro" id="IPR036397">
    <property type="entry name" value="RNaseH_sf"/>
</dbReference>
<dbReference type="SUPFAM" id="SSF53098">
    <property type="entry name" value="Ribonuclease H-like"/>
    <property type="match status" value="1"/>
</dbReference>
<dbReference type="Gene3D" id="3.30.420.10">
    <property type="entry name" value="Ribonuclease H-like superfamily/Ribonuclease H"/>
    <property type="match status" value="1"/>
</dbReference>
<evidence type="ECO:0000259" key="1">
    <source>
        <dbReference type="PROSITE" id="PS50879"/>
    </source>
</evidence>
<gene>
    <name evidence="2" type="ORF">OUZ56_018696</name>
</gene>
<evidence type="ECO:0000313" key="3">
    <source>
        <dbReference type="Proteomes" id="UP001234178"/>
    </source>
</evidence>
<protein>
    <recommendedName>
        <fullName evidence="1">RNase H type-1 domain-containing protein</fullName>
    </recommendedName>
</protein>
<keyword evidence="3" id="KW-1185">Reference proteome</keyword>
<comment type="caution">
    <text evidence="2">The sequence shown here is derived from an EMBL/GenBank/DDBJ whole genome shotgun (WGS) entry which is preliminary data.</text>
</comment>
<accession>A0ABQ9Z9I1</accession>
<dbReference type="PROSITE" id="PS50879">
    <property type="entry name" value="RNASE_H_1"/>
    <property type="match status" value="1"/>
</dbReference>
<dbReference type="InterPro" id="IPR012337">
    <property type="entry name" value="RNaseH-like_sf"/>
</dbReference>
<evidence type="ECO:0000313" key="2">
    <source>
        <dbReference type="EMBL" id="KAK4009562.1"/>
    </source>
</evidence>
<sequence>MGTCGRYRYLHGRTTSKKTKAIKCACVGSPTLVRIFSDSRSAIEAVNGFQPSNDYIIHIRNIVADALSANIRIELHWIPIHIGIIENDTVDQLANSARSSQCEKITPPPRTSLKPDAWLTHSHHRKNSILHRLRGNRTLLNSRLAKFDPSISPRFTHGCTAVETVEHVIVACHHYQVYRVTIRQHCSKYNITFNLHSLLNPSADDYSTNFATRDAVLEFLWKSGIHK</sequence>
<organism evidence="2 3">
    <name type="scientific">Daphnia magna</name>
    <dbReference type="NCBI Taxonomy" id="35525"/>
    <lineage>
        <taxon>Eukaryota</taxon>
        <taxon>Metazoa</taxon>
        <taxon>Ecdysozoa</taxon>
        <taxon>Arthropoda</taxon>
        <taxon>Crustacea</taxon>
        <taxon>Branchiopoda</taxon>
        <taxon>Diplostraca</taxon>
        <taxon>Cladocera</taxon>
        <taxon>Anomopoda</taxon>
        <taxon>Daphniidae</taxon>
        <taxon>Daphnia</taxon>
    </lineage>
</organism>